<comment type="catalytic activity">
    <reaction evidence="13">
        <text>(R)-4'-phospho-S-sulfopantetheine + H2O = (R)-S-sulfopantetheine + phosphate</text>
        <dbReference type="Rhea" id="RHEA:68340"/>
        <dbReference type="ChEBI" id="CHEBI:15377"/>
        <dbReference type="ChEBI" id="CHEBI:43474"/>
        <dbReference type="ChEBI" id="CHEBI:177302"/>
        <dbReference type="ChEBI" id="CHEBI:177303"/>
    </reaction>
    <physiologicalReaction direction="left-to-right" evidence="13">
        <dbReference type="Rhea" id="RHEA:68341"/>
    </physiologicalReaction>
</comment>
<feature type="domain" description="Damage-control phosphatase ARMT1-like metal-binding" evidence="16">
    <location>
        <begin position="465"/>
        <end position="760"/>
    </location>
</feature>
<dbReference type="FunFam" id="3.30.420.510:FF:000008">
    <property type="entry name" value="Pantothenate kinase"/>
    <property type="match status" value="1"/>
</dbReference>
<dbReference type="EMBL" id="JAPTSV010000004">
    <property type="protein sequence ID" value="KAJ1528896.1"/>
    <property type="molecule type" value="Genomic_DNA"/>
</dbReference>
<proteinExistence type="predicted"/>
<dbReference type="CDD" id="cd24123">
    <property type="entry name" value="ASKHA_NBD_PanK-II_Pank4"/>
    <property type="match status" value="1"/>
</dbReference>
<dbReference type="GO" id="GO:0005634">
    <property type="term" value="C:nucleus"/>
    <property type="evidence" value="ECO:0007669"/>
    <property type="project" value="TreeGrafter"/>
</dbReference>
<evidence type="ECO:0000256" key="10">
    <source>
        <dbReference type="ARBA" id="ARBA00022993"/>
    </source>
</evidence>
<dbReference type="GO" id="GO:0046872">
    <property type="term" value="F:metal ion binding"/>
    <property type="evidence" value="ECO:0007669"/>
    <property type="project" value="UniProtKB-KW"/>
</dbReference>
<keyword evidence="7" id="KW-0547">Nucleotide-binding</keyword>
<dbReference type="Gene3D" id="3.40.50.10880">
    <property type="entry name" value="Uncharacterised protein PF01937, DUF89, domain 3"/>
    <property type="match status" value="1"/>
</dbReference>
<evidence type="ECO:0000256" key="8">
    <source>
        <dbReference type="ARBA" id="ARBA00022801"/>
    </source>
</evidence>
<name>A0AAV7XVQ4_9NEOP</name>
<evidence type="ECO:0000256" key="15">
    <source>
        <dbReference type="ARBA" id="ARBA00046055"/>
    </source>
</evidence>
<accession>A0AAV7XVQ4</accession>
<dbReference type="SUPFAM" id="SSF53067">
    <property type="entry name" value="Actin-like ATPase domain"/>
    <property type="match status" value="2"/>
</dbReference>
<keyword evidence="11" id="KW-0944">Nitration</keyword>
<dbReference type="GO" id="GO:0005829">
    <property type="term" value="C:cytosol"/>
    <property type="evidence" value="ECO:0007669"/>
    <property type="project" value="TreeGrafter"/>
</dbReference>
<dbReference type="SUPFAM" id="SSF111321">
    <property type="entry name" value="AF1104-like"/>
    <property type="match status" value="1"/>
</dbReference>
<organism evidence="17 18">
    <name type="scientific">Megalurothrips usitatus</name>
    <name type="common">bean blossom thrips</name>
    <dbReference type="NCBI Taxonomy" id="439358"/>
    <lineage>
        <taxon>Eukaryota</taxon>
        <taxon>Metazoa</taxon>
        <taxon>Ecdysozoa</taxon>
        <taxon>Arthropoda</taxon>
        <taxon>Hexapoda</taxon>
        <taxon>Insecta</taxon>
        <taxon>Pterygota</taxon>
        <taxon>Neoptera</taxon>
        <taxon>Paraneoptera</taxon>
        <taxon>Thysanoptera</taxon>
        <taxon>Terebrantia</taxon>
        <taxon>Thripoidea</taxon>
        <taxon>Thripidae</taxon>
        <taxon>Megalurothrips</taxon>
    </lineage>
</organism>
<reference evidence="17" key="1">
    <citation type="submission" date="2022-12" db="EMBL/GenBank/DDBJ databases">
        <title>Chromosome-level genome assembly of the bean flower thrips Megalurothrips usitatus.</title>
        <authorList>
            <person name="Ma L."/>
            <person name="Liu Q."/>
            <person name="Li H."/>
            <person name="Cai W."/>
        </authorList>
    </citation>
    <scope>NUCLEOTIDE SEQUENCE</scope>
    <source>
        <strain evidence="17">Cailab_2022a</strain>
    </source>
</reference>
<dbReference type="PANTHER" id="PTHR12280">
    <property type="entry name" value="PANTOTHENATE KINASE"/>
    <property type="match status" value="1"/>
</dbReference>
<comment type="cofactor">
    <cofactor evidence="2">
        <name>Ni(2+)</name>
        <dbReference type="ChEBI" id="CHEBI:49786"/>
    </cofactor>
</comment>
<dbReference type="Pfam" id="PF03630">
    <property type="entry name" value="Fumble"/>
    <property type="match status" value="1"/>
</dbReference>
<protein>
    <recommendedName>
        <fullName evidence="4">4'-phosphopantetheine phosphatase</fullName>
    </recommendedName>
    <alternativeName>
        <fullName evidence="14">Inactive pantothenic acid kinase 4</fullName>
    </alternativeName>
</protein>
<comment type="caution">
    <text evidence="17">The sequence shown here is derived from an EMBL/GenBank/DDBJ whole genome shotgun (WGS) entry which is preliminary data.</text>
</comment>
<keyword evidence="9" id="KW-0067">ATP-binding</keyword>
<dbReference type="PANTHER" id="PTHR12280:SF20">
    <property type="entry name" value="4'-PHOSPHOPANTETHEINE PHOSPHATASE"/>
    <property type="match status" value="1"/>
</dbReference>
<keyword evidence="6" id="KW-0479">Metal-binding</keyword>
<evidence type="ECO:0000256" key="5">
    <source>
        <dbReference type="ARBA" id="ARBA00022596"/>
    </source>
</evidence>
<keyword evidence="18" id="KW-1185">Reference proteome</keyword>
<dbReference type="NCBIfam" id="TIGR00555">
    <property type="entry name" value="panK_eukar"/>
    <property type="match status" value="1"/>
</dbReference>
<dbReference type="InterPro" id="IPR035073">
    <property type="entry name" value="At2g17340_3_helix_bundle"/>
</dbReference>
<evidence type="ECO:0000256" key="9">
    <source>
        <dbReference type="ARBA" id="ARBA00022840"/>
    </source>
</evidence>
<dbReference type="InterPro" id="IPR036075">
    <property type="entry name" value="ARMT-1-like_metal-bd_sf"/>
</dbReference>
<evidence type="ECO:0000256" key="12">
    <source>
        <dbReference type="ARBA" id="ARBA00023211"/>
    </source>
</evidence>
<dbReference type="Pfam" id="PF01937">
    <property type="entry name" value="ARMT1-like_dom"/>
    <property type="match status" value="1"/>
</dbReference>
<evidence type="ECO:0000313" key="17">
    <source>
        <dbReference type="EMBL" id="KAJ1528896.1"/>
    </source>
</evidence>
<evidence type="ECO:0000256" key="3">
    <source>
        <dbReference type="ARBA" id="ARBA00011388"/>
    </source>
</evidence>
<gene>
    <name evidence="17" type="ORF">ONE63_007265</name>
</gene>
<evidence type="ECO:0000256" key="4">
    <source>
        <dbReference type="ARBA" id="ARBA00019490"/>
    </source>
</evidence>
<dbReference type="FunFam" id="3.40.50.10880:FF:000001">
    <property type="entry name" value="Pantothenate kinase 4"/>
    <property type="match status" value="1"/>
</dbReference>
<dbReference type="Gene3D" id="3.30.420.40">
    <property type="match status" value="1"/>
</dbReference>
<comment type="cofactor">
    <cofactor evidence="1">
        <name>Mn(2+)</name>
        <dbReference type="ChEBI" id="CHEBI:29035"/>
    </cofactor>
</comment>
<dbReference type="GO" id="GO:0005524">
    <property type="term" value="F:ATP binding"/>
    <property type="evidence" value="ECO:0007669"/>
    <property type="project" value="UniProtKB-KW"/>
</dbReference>
<evidence type="ECO:0000259" key="16">
    <source>
        <dbReference type="Pfam" id="PF01937"/>
    </source>
</evidence>
<dbReference type="InterPro" id="IPR043129">
    <property type="entry name" value="ATPase_NBD"/>
</dbReference>
<comment type="function">
    <text evidence="15">Phosphatase which shows a preference for 4'-phosphopantetheine and its oxidatively damaged forms (sulfonate or S-sulfonate), providing strong indirect evidence that the phosphatase activity pre-empts damage in the coenzyme A (CoA) pathway. Hydrolyzing excess 4'-phosphopantetheine could constitute a directed overflow mechanism to prevent its oxidation to the S-sulfonate, sulfonate, or other forms. Hydrolyzing 4'-phosphopantetheine sulfonate or S-sulfonate would forestall their conversion to inactive forms of CoA and acyl carrier protein. May play a role in the physiological regulation of CoA intracellular levels.</text>
</comment>
<evidence type="ECO:0000256" key="14">
    <source>
        <dbReference type="ARBA" id="ARBA00032948"/>
    </source>
</evidence>
<dbReference type="Proteomes" id="UP001075354">
    <property type="component" value="Chromosome 4"/>
</dbReference>
<evidence type="ECO:0000256" key="11">
    <source>
        <dbReference type="ARBA" id="ARBA00023074"/>
    </source>
</evidence>
<evidence type="ECO:0000313" key="18">
    <source>
        <dbReference type="Proteomes" id="UP001075354"/>
    </source>
</evidence>
<dbReference type="GO" id="GO:0016787">
    <property type="term" value="F:hydrolase activity"/>
    <property type="evidence" value="ECO:0007669"/>
    <property type="project" value="UniProtKB-KW"/>
</dbReference>
<dbReference type="GO" id="GO:0004594">
    <property type="term" value="F:pantothenate kinase activity"/>
    <property type="evidence" value="ECO:0007669"/>
    <property type="project" value="TreeGrafter"/>
</dbReference>
<dbReference type="AlphaFoldDB" id="A0AAV7XVQ4"/>
<comment type="subunit">
    <text evidence="3">Homodimer. Interacts with PKM.</text>
</comment>
<sequence>MAQQDNVHPKDPKSIEIPCTQEAFRNLKNAKRFAIDIGISLTKIAYYSTVSHRRVLYDTDREDGKPKAPDRNSFAYEVSEGARLHFIKFETKYIEHCLDFVRANLIQSKEKMAGKTIKATGIGTFRYADLLQDKLGLSVDKEDEIDCLIKGCNFLLKNISNEAFTYHRHGDPEYIFQSADPNIFPYMLVNIGSGVSIMKVESENCYERIGGTATGGGTFWGLGSLLTSAKGFDELLALAEKGDHRNVDVLVGDLSRGDYEKYGLSGDLIASAFGKAMNCNSDSSDKEKSQFAEADIAKSLLFTISNDIGQIACLYAMMHNLKKVYFGGHFLRNHPLSMHTVSFAINYWSRGQVQSLFLRHEGYLGAIGAFLKGAEECDTDKYSWQENYDGSSGLRGTVVTPLLSGLPVSQLEIDRWESAVGFCPLLADPASYTPDTLNLTQDNEARFYWLDSFETSVDKYVHRAVISQPDSTTAEERGQRFRDKFVARIQYLRKHPFAYGSLTVRSLLDTMEHCLRELDFPDPYLLQKQAENEAALNQLSDRFVELEEMSGSELHESLVTSILAGNMFDWGAAEAVKLMEKGSFGLKEALGQIQSRPWLIDDLNVWLHHMETRPPHNCAAIFVDNCGVDLVLGIIPFARELLKRGTCVLLCSNSEPALNDVTHTELLGVLSRASSICPILEESLRNQRLIPVPTGQSGPCLDFSRVSMQLIQAMVHHKVDLVVIEGMGRALHTNLLAKFKCDCLKLAVIKNRWLAQRLGGDIFSVLCKFEPTPTNRCVTDDATLFQMKTMPCTEAMEAR</sequence>
<dbReference type="InterPro" id="IPR004567">
    <property type="entry name" value="Type_II_PanK"/>
</dbReference>
<dbReference type="Gene3D" id="1.20.1700.10">
    <property type="entry name" value="AF1104-like"/>
    <property type="match status" value="1"/>
</dbReference>
<keyword evidence="8" id="KW-0378">Hydrolase</keyword>
<evidence type="ECO:0000256" key="6">
    <source>
        <dbReference type="ARBA" id="ARBA00022723"/>
    </source>
</evidence>
<keyword evidence="5" id="KW-0533">Nickel</keyword>
<dbReference type="FunFam" id="3.30.420.40:FF:000067">
    <property type="entry name" value="Pantothenate kinase 4"/>
    <property type="match status" value="1"/>
</dbReference>
<evidence type="ECO:0000256" key="1">
    <source>
        <dbReference type="ARBA" id="ARBA00001936"/>
    </source>
</evidence>
<dbReference type="GO" id="GO:0015937">
    <property type="term" value="P:coenzyme A biosynthetic process"/>
    <property type="evidence" value="ECO:0007669"/>
    <property type="project" value="UniProtKB-KW"/>
</dbReference>
<evidence type="ECO:0000256" key="7">
    <source>
        <dbReference type="ARBA" id="ARBA00022741"/>
    </source>
</evidence>
<dbReference type="InterPro" id="IPR002791">
    <property type="entry name" value="ARMT1-like_metal-bd"/>
</dbReference>
<evidence type="ECO:0000256" key="2">
    <source>
        <dbReference type="ARBA" id="ARBA00001967"/>
    </source>
</evidence>
<keyword evidence="10" id="KW-0173">Coenzyme A biosynthesis</keyword>
<keyword evidence="12" id="KW-0464">Manganese</keyword>
<dbReference type="Gene3D" id="3.30.420.510">
    <property type="match status" value="1"/>
</dbReference>
<evidence type="ECO:0000256" key="13">
    <source>
        <dbReference type="ARBA" id="ARBA00029347"/>
    </source>
</evidence>